<dbReference type="GeneID" id="43579796"/>
<feature type="compositionally biased region" description="Basic residues" evidence="8">
    <location>
        <begin position="169"/>
        <end position="180"/>
    </location>
</feature>
<dbReference type="EC" id="3.6.1.52" evidence="1"/>
<sequence>MTISSSSFSPKPPGEDSSNKSLDLSQPQESLIQQQQLLETTSSAEHTTLHASPSNDPYTASSTPDNNMASTLRTLTEQTHQFYMSPRTAVGVSETEQESFSTNPPKMPAILKINNNSPAASFRNSPDIMEEEEEDDDEDGMGNESGYADGQDIDERTERPLSEEVQNLAHRHHHHHHHHHHTDDELPTEPNELNELTRFSSAVDLLSASDDEDLLSRGKLDELQALCKQVFSGAAEVHRLYGIVSGIKPLQIITPSDSEIRSLVDSYVFDNVPEGTDLDDDLEEDESSTRVAQCMSVLRAQLLLESEYLQAVAAQLQDPARKATFNAATAAAPLATILCGDSHTKEPLVYYPAALQQAPPPPSLSPPIATQEPVAETSEQSGYPVFSHVRISHEDMLPAPENFSMVVNGIYRSSFPRADCFEFLKKIKLKSILVLIPEQYPDENVEFLKSQGIQFFQVGMPGNKEPFVHVPHSTITQALEIAINPANHPVLIHCNRGKHRTGCVVGCIRRLQNWSLTMIFDEYRRFAFPKARPLDQQLIELYNDHEIYSSATEQGWLPLQW</sequence>
<dbReference type="GO" id="GO:0052840">
    <property type="term" value="F:inositol diphosphate tetrakisphosphate diphosphatase activity"/>
    <property type="evidence" value="ECO:0007669"/>
    <property type="project" value="TreeGrafter"/>
</dbReference>
<dbReference type="PANTHER" id="PTHR31126:SF48">
    <property type="entry name" value="INOSITOL PHOSPHATASE SIW14"/>
    <property type="match status" value="1"/>
</dbReference>
<dbReference type="FunFam" id="3.90.190.10:FF:000024">
    <property type="entry name" value="probable tyrosine-protein phosphatase At1g05000"/>
    <property type="match status" value="1"/>
</dbReference>
<evidence type="ECO:0000256" key="4">
    <source>
        <dbReference type="ARBA" id="ARBA00047342"/>
    </source>
</evidence>
<dbReference type="Pfam" id="PF03162">
    <property type="entry name" value="Y_phosphatase2"/>
    <property type="match status" value="1"/>
</dbReference>
<comment type="catalytic activity">
    <reaction evidence="5">
        <text>3,5-bis(diphospho)-1D-myo-inositol 1,2,4,6-tetrakisphosphate + H2O = 3-diphospho-1D-myo-inositol 1,2,4,5,6-pentakisphosphate + phosphate + 2 H(+)</text>
        <dbReference type="Rhea" id="RHEA:56312"/>
        <dbReference type="ChEBI" id="CHEBI:15377"/>
        <dbReference type="ChEBI" id="CHEBI:15378"/>
        <dbReference type="ChEBI" id="CHEBI:43474"/>
        <dbReference type="ChEBI" id="CHEBI:140372"/>
        <dbReference type="ChEBI" id="CHEBI:140374"/>
        <dbReference type="EC" id="3.6.1.52"/>
    </reaction>
    <physiologicalReaction direction="left-to-right" evidence="5">
        <dbReference type="Rhea" id="RHEA:56313"/>
    </physiologicalReaction>
</comment>
<dbReference type="AlphaFoldDB" id="A0A5E8B538"/>
<feature type="domain" description="Tyrosine-protein phosphatase" evidence="9">
    <location>
        <begin position="402"/>
        <end position="551"/>
    </location>
</feature>
<organism evidence="10 11">
    <name type="scientific">Magnusiomyces paraingens</name>
    <dbReference type="NCBI Taxonomy" id="2606893"/>
    <lineage>
        <taxon>Eukaryota</taxon>
        <taxon>Fungi</taxon>
        <taxon>Dikarya</taxon>
        <taxon>Ascomycota</taxon>
        <taxon>Saccharomycotina</taxon>
        <taxon>Dipodascomycetes</taxon>
        <taxon>Dipodascales</taxon>
        <taxon>Dipodascaceae</taxon>
        <taxon>Magnusiomyces</taxon>
    </lineage>
</organism>
<dbReference type="InterPro" id="IPR029021">
    <property type="entry name" value="Prot-tyrosine_phosphatase-like"/>
</dbReference>
<dbReference type="Proteomes" id="UP000398389">
    <property type="component" value="Unassembled WGS sequence"/>
</dbReference>
<dbReference type="EMBL" id="CABVLU010000001">
    <property type="protein sequence ID" value="VVT45952.1"/>
    <property type="molecule type" value="Genomic_DNA"/>
</dbReference>
<comment type="catalytic activity">
    <reaction evidence="4">
        <text>5-diphospho-1D-myo-inositol 1,2,3,4,6-pentakisphosphate + H2O = 1D-myo-inositol hexakisphosphate + phosphate + H(+)</text>
        <dbReference type="Rhea" id="RHEA:22384"/>
        <dbReference type="ChEBI" id="CHEBI:15377"/>
        <dbReference type="ChEBI" id="CHEBI:15378"/>
        <dbReference type="ChEBI" id="CHEBI:43474"/>
        <dbReference type="ChEBI" id="CHEBI:58130"/>
        <dbReference type="ChEBI" id="CHEBI:58628"/>
        <dbReference type="EC" id="3.6.1.52"/>
    </reaction>
    <physiologicalReaction direction="left-to-right" evidence="4">
        <dbReference type="Rhea" id="RHEA:22385"/>
    </physiologicalReaction>
</comment>
<evidence type="ECO:0000256" key="1">
    <source>
        <dbReference type="ARBA" id="ARBA00012527"/>
    </source>
</evidence>
<dbReference type="OrthoDB" id="6375174at2759"/>
<feature type="region of interest" description="Disordered" evidence="8">
    <location>
        <begin position="169"/>
        <end position="190"/>
    </location>
</feature>
<dbReference type="SUPFAM" id="SSF52799">
    <property type="entry name" value="(Phosphotyrosine protein) phosphatases II"/>
    <property type="match status" value="1"/>
</dbReference>
<keyword evidence="2" id="KW-0378">Hydrolase</keyword>
<feature type="region of interest" description="Disordered" evidence="8">
    <location>
        <begin position="1"/>
        <end position="68"/>
    </location>
</feature>
<reference evidence="10 11" key="1">
    <citation type="submission" date="2019-09" db="EMBL/GenBank/DDBJ databases">
        <authorList>
            <person name="Brejova B."/>
        </authorList>
    </citation>
    <scope>NUCLEOTIDE SEQUENCE [LARGE SCALE GENOMIC DNA]</scope>
</reference>
<feature type="compositionally biased region" description="Acidic residues" evidence="8">
    <location>
        <begin position="129"/>
        <end position="141"/>
    </location>
</feature>
<evidence type="ECO:0000256" key="8">
    <source>
        <dbReference type="SAM" id="MobiDB-lite"/>
    </source>
</evidence>
<feature type="compositionally biased region" description="Low complexity" evidence="8">
    <location>
        <begin position="24"/>
        <end position="43"/>
    </location>
</feature>
<dbReference type="CDD" id="cd14528">
    <property type="entry name" value="PFA-DSP_Siw14"/>
    <property type="match status" value="1"/>
</dbReference>
<gene>
    <name evidence="10" type="ORF">SAPINGB_P000973</name>
</gene>
<evidence type="ECO:0000256" key="3">
    <source>
        <dbReference type="ARBA" id="ARBA00044949"/>
    </source>
</evidence>
<dbReference type="InterPro" id="IPR020422">
    <property type="entry name" value="TYR_PHOSPHATASE_DUAL_dom"/>
</dbReference>
<dbReference type="GO" id="GO:0005737">
    <property type="term" value="C:cytoplasm"/>
    <property type="evidence" value="ECO:0007669"/>
    <property type="project" value="TreeGrafter"/>
</dbReference>
<dbReference type="GO" id="GO:0016791">
    <property type="term" value="F:phosphatase activity"/>
    <property type="evidence" value="ECO:0007669"/>
    <property type="project" value="InterPro"/>
</dbReference>
<dbReference type="PROSITE" id="PS50054">
    <property type="entry name" value="TYR_PHOSPHATASE_DUAL"/>
    <property type="match status" value="1"/>
</dbReference>
<protein>
    <recommendedName>
        <fullName evidence="1">diphosphoinositol-polyphosphate diphosphatase</fullName>
        <ecNumber evidence="1">3.6.1.52</ecNumber>
    </recommendedName>
</protein>
<evidence type="ECO:0000256" key="7">
    <source>
        <dbReference type="ARBA" id="ARBA00048424"/>
    </source>
</evidence>
<dbReference type="InterPro" id="IPR004861">
    <property type="entry name" value="Siw14-like"/>
</dbReference>
<dbReference type="PANTHER" id="PTHR31126">
    <property type="entry name" value="TYROSINE-PROTEIN PHOSPHATASE"/>
    <property type="match status" value="1"/>
</dbReference>
<accession>A0A5E8B538</accession>
<name>A0A5E8B538_9ASCO</name>
<comment type="similarity">
    <text evidence="3">Belongs to the protein-tyrosine phosphatase family. Atypical dual-specificity phosphatase Siw14-like subfamily.</text>
</comment>
<evidence type="ECO:0000256" key="2">
    <source>
        <dbReference type="ARBA" id="ARBA00022801"/>
    </source>
</evidence>
<dbReference type="PROSITE" id="PS00383">
    <property type="entry name" value="TYR_PHOSPHATASE_1"/>
    <property type="match status" value="1"/>
</dbReference>
<feature type="compositionally biased region" description="Polar residues" evidence="8">
    <location>
        <begin position="44"/>
        <end position="68"/>
    </location>
</feature>
<evidence type="ECO:0000313" key="11">
    <source>
        <dbReference type="Proteomes" id="UP000398389"/>
    </source>
</evidence>
<feature type="region of interest" description="Disordered" evidence="8">
    <location>
        <begin position="129"/>
        <end position="154"/>
    </location>
</feature>
<dbReference type="PRINTS" id="PR01911">
    <property type="entry name" value="PFDSPHPHTASE"/>
</dbReference>
<evidence type="ECO:0000259" key="9">
    <source>
        <dbReference type="PROSITE" id="PS50054"/>
    </source>
</evidence>
<dbReference type="RefSeq" id="XP_031851587.1">
    <property type="nucleotide sequence ID" value="XM_031995696.1"/>
</dbReference>
<evidence type="ECO:0000256" key="6">
    <source>
        <dbReference type="ARBA" id="ARBA00047927"/>
    </source>
</evidence>
<dbReference type="InterPro" id="IPR016130">
    <property type="entry name" value="Tyr_Pase_AS"/>
</dbReference>
<dbReference type="Gene3D" id="3.90.190.10">
    <property type="entry name" value="Protein tyrosine phosphatase superfamily"/>
    <property type="match status" value="1"/>
</dbReference>
<evidence type="ECO:0000313" key="10">
    <source>
        <dbReference type="EMBL" id="VVT45952.1"/>
    </source>
</evidence>
<proteinExistence type="inferred from homology"/>
<dbReference type="InterPro" id="IPR020428">
    <property type="entry name" value="PFA-DSPs"/>
</dbReference>
<comment type="catalytic activity">
    <reaction evidence="6">
        <text>1,5-bis(diphospho)-1D-myo-inositol 2,3,4,6-tetrakisphosphate + H2O = 1-diphospho-1D-myo-inositol 2,3,4,5,6-pentakisphosphate + phosphate + 2 H(+)</text>
        <dbReference type="Rhea" id="RHEA:79699"/>
        <dbReference type="ChEBI" id="CHEBI:15377"/>
        <dbReference type="ChEBI" id="CHEBI:15378"/>
        <dbReference type="ChEBI" id="CHEBI:43474"/>
        <dbReference type="ChEBI" id="CHEBI:74946"/>
        <dbReference type="ChEBI" id="CHEBI:77983"/>
        <dbReference type="EC" id="3.6.1.52"/>
    </reaction>
    <physiologicalReaction direction="left-to-right" evidence="6">
        <dbReference type="Rhea" id="RHEA:79700"/>
    </physiologicalReaction>
</comment>
<evidence type="ECO:0000256" key="5">
    <source>
        <dbReference type="ARBA" id="ARBA00047562"/>
    </source>
</evidence>
<comment type="catalytic activity">
    <reaction evidence="7">
        <text>6-diphospho-1D-myo-inositol pentakisphosphate + H2O = 1D-myo-inositol hexakisphosphate + phosphate + H(+)</text>
        <dbReference type="Rhea" id="RHEA:79703"/>
        <dbReference type="ChEBI" id="CHEBI:15377"/>
        <dbReference type="ChEBI" id="CHEBI:15378"/>
        <dbReference type="ChEBI" id="CHEBI:43474"/>
        <dbReference type="ChEBI" id="CHEBI:58130"/>
        <dbReference type="ChEBI" id="CHEBI:230534"/>
        <dbReference type="EC" id="3.6.1.52"/>
    </reaction>
    <physiologicalReaction direction="left-to-right" evidence="7">
        <dbReference type="Rhea" id="RHEA:79704"/>
    </physiologicalReaction>
</comment>
<keyword evidence="11" id="KW-1185">Reference proteome</keyword>